<evidence type="ECO:0000313" key="5">
    <source>
        <dbReference type="Proteomes" id="UP000821598"/>
    </source>
</evidence>
<dbReference type="Pfam" id="PF18593">
    <property type="entry name" value="CdiI_2"/>
    <property type="match status" value="1"/>
</dbReference>
<dbReference type="AlphaFoldDB" id="A0A7W8L3K4"/>
<evidence type="ECO:0000313" key="2">
    <source>
        <dbReference type="EMBL" id="MBB5399785.1"/>
    </source>
</evidence>
<comment type="caution">
    <text evidence="2">The sequence shown here is derived from an EMBL/GenBank/DDBJ whole genome shotgun (WGS) entry which is preliminary data.</text>
</comment>
<proteinExistence type="predicted"/>
<feature type="domain" description="CdiI immunity protein" evidence="1">
    <location>
        <begin position="4"/>
        <end position="80"/>
    </location>
</feature>
<dbReference type="Proteomes" id="UP000592820">
    <property type="component" value="Unassembled WGS sequence"/>
</dbReference>
<keyword evidence="5" id="KW-1185">Reference proteome</keyword>
<evidence type="ECO:0000313" key="3">
    <source>
        <dbReference type="EMBL" id="NVI05375.1"/>
    </source>
</evidence>
<dbReference type="EMBL" id="VOMC01000016">
    <property type="protein sequence ID" value="NVI05375.1"/>
    <property type="molecule type" value="Genomic_DNA"/>
</dbReference>
<dbReference type="RefSeq" id="WP_176367331.1">
    <property type="nucleotide sequence ID" value="NZ_JACHDE010000002.1"/>
</dbReference>
<gene>
    <name evidence="3" type="ORF">FSB64_16690</name>
    <name evidence="2" type="ORF">HDG41_001824</name>
</gene>
<sequence>MGRFHEDYSIYGNSIPELVLSYKAGMNEDERVAMLEEIVRFQKLNSNCLDMAFDDLFGSHCDPSLWGHTTASFLDELKRLLSE</sequence>
<evidence type="ECO:0000259" key="1">
    <source>
        <dbReference type="Pfam" id="PF18593"/>
    </source>
</evidence>
<evidence type="ECO:0000313" key="4">
    <source>
        <dbReference type="Proteomes" id="UP000592820"/>
    </source>
</evidence>
<organism evidence="2 4">
    <name type="scientific">Paraburkholderia youngii</name>
    <dbReference type="NCBI Taxonomy" id="2782701"/>
    <lineage>
        <taxon>Bacteria</taxon>
        <taxon>Pseudomonadati</taxon>
        <taxon>Pseudomonadota</taxon>
        <taxon>Betaproteobacteria</taxon>
        <taxon>Burkholderiales</taxon>
        <taxon>Burkholderiaceae</taxon>
        <taxon>Paraburkholderia</taxon>
    </lineage>
</organism>
<dbReference type="InterPro" id="IPR041129">
    <property type="entry name" value="CdiI_2"/>
</dbReference>
<dbReference type="EMBL" id="JACHDE010000002">
    <property type="protein sequence ID" value="MBB5399785.1"/>
    <property type="molecule type" value="Genomic_DNA"/>
</dbReference>
<reference evidence="3 5" key="1">
    <citation type="submission" date="2019-08" db="EMBL/GenBank/DDBJ databases">
        <title>Paraburkholderia simonii sp. nov. and P. youngii sp. nov. Brazilian and Mexican Mimosa-associated rhizobia.</title>
        <authorList>
            <person name="Mavima L."/>
            <person name="Beukes C.W."/>
            <person name="Palmer M."/>
            <person name="De Meyer S.E."/>
            <person name="James E.K."/>
            <person name="Maluk M."/>
            <person name="Avontuur J.R."/>
            <person name="Chan W.Y."/>
            <person name="Venter S.N."/>
            <person name="Steenkamp E.T."/>
        </authorList>
    </citation>
    <scope>NUCLEOTIDE SEQUENCE [LARGE SCALE GENOMIC DNA]</scope>
    <source>
        <strain evidence="3 5">JPY454</strain>
    </source>
</reference>
<protein>
    <recommendedName>
        <fullName evidence="1">CdiI immunity protein domain-containing protein</fullName>
    </recommendedName>
</protein>
<name>A0A7W8L3K4_9BURK</name>
<dbReference type="Proteomes" id="UP000821598">
    <property type="component" value="Unassembled WGS sequence"/>
</dbReference>
<reference evidence="2 4" key="2">
    <citation type="submission" date="2020-08" db="EMBL/GenBank/DDBJ databases">
        <title>Genomic Encyclopedia of Type Strains, Phase IV (KMG-V): Genome sequencing to study the core and pangenomes of soil and plant-associated prokaryotes.</title>
        <authorList>
            <person name="Whitman W."/>
        </authorList>
    </citation>
    <scope>NUCLEOTIDE SEQUENCE [LARGE SCALE GENOMIC DNA]</scope>
    <source>
        <strain evidence="2 4">JPY162</strain>
    </source>
</reference>
<accession>A0A7W8L3K4</accession>